<name>A0ABP0F844_CLALP</name>
<reference evidence="1 2" key="1">
    <citation type="submission" date="2024-02" db="EMBL/GenBank/DDBJ databases">
        <authorList>
            <person name="Daric V."/>
            <person name="Darras S."/>
        </authorList>
    </citation>
    <scope>NUCLEOTIDE SEQUENCE [LARGE SCALE GENOMIC DNA]</scope>
</reference>
<evidence type="ECO:0000313" key="2">
    <source>
        <dbReference type="Proteomes" id="UP001642483"/>
    </source>
</evidence>
<comment type="caution">
    <text evidence="1">The sequence shown here is derived from an EMBL/GenBank/DDBJ whole genome shotgun (WGS) entry which is preliminary data.</text>
</comment>
<sequence length="119" mass="14064">MLRSVDMRFMSTALRFYSQSRNVTTSTLVLSKDEPKIFTVKAKIAEKDLDYRVPQIVKYVSKGQKVEILFKHVRESTKDNVENHMKYMMTRIEEQSKEMEIKVKFRKLPKVLTVEKSVT</sequence>
<dbReference type="Gene3D" id="3.30.110.10">
    <property type="entry name" value="Translation initiation factor 3 (IF-3), C-terminal domain"/>
    <property type="match status" value="1"/>
</dbReference>
<keyword evidence="2" id="KW-1185">Reference proteome</keyword>
<evidence type="ECO:0000313" key="1">
    <source>
        <dbReference type="EMBL" id="CAK8675815.1"/>
    </source>
</evidence>
<dbReference type="Proteomes" id="UP001642483">
    <property type="component" value="Unassembled WGS sequence"/>
</dbReference>
<protein>
    <submittedName>
        <fullName evidence="1">Uncharacterized protein</fullName>
    </submittedName>
</protein>
<dbReference type="EMBL" id="CAWYQH010000024">
    <property type="protein sequence ID" value="CAK8675815.1"/>
    <property type="molecule type" value="Genomic_DNA"/>
</dbReference>
<dbReference type="SUPFAM" id="SSF55200">
    <property type="entry name" value="Translation initiation factor IF3, C-terminal domain"/>
    <property type="match status" value="1"/>
</dbReference>
<organism evidence="1 2">
    <name type="scientific">Clavelina lepadiformis</name>
    <name type="common">Light-bulb sea squirt</name>
    <name type="synonym">Ascidia lepadiformis</name>
    <dbReference type="NCBI Taxonomy" id="159417"/>
    <lineage>
        <taxon>Eukaryota</taxon>
        <taxon>Metazoa</taxon>
        <taxon>Chordata</taxon>
        <taxon>Tunicata</taxon>
        <taxon>Ascidiacea</taxon>
        <taxon>Aplousobranchia</taxon>
        <taxon>Clavelinidae</taxon>
        <taxon>Clavelina</taxon>
    </lineage>
</organism>
<gene>
    <name evidence="1" type="ORF">CVLEPA_LOCUS5350</name>
</gene>
<accession>A0ABP0F844</accession>
<proteinExistence type="predicted"/>
<dbReference type="InterPro" id="IPR036788">
    <property type="entry name" value="T_IF-3_C_sf"/>
</dbReference>